<gene>
    <name evidence="4" type="ORF">GCM10011612_10560</name>
</gene>
<dbReference type="AlphaFoldDB" id="A0A8H9HB42"/>
<evidence type="ECO:0000256" key="1">
    <source>
        <dbReference type="SAM" id="MobiDB-lite"/>
    </source>
</evidence>
<keyword evidence="5" id="KW-1185">Reference proteome</keyword>
<feature type="transmembrane region" description="Helical" evidence="2">
    <location>
        <begin position="48"/>
        <end position="79"/>
    </location>
</feature>
<dbReference type="EMBL" id="BMNJ01000003">
    <property type="protein sequence ID" value="GGO97613.1"/>
    <property type="molecule type" value="Genomic_DNA"/>
</dbReference>
<name>A0A8H9HB42_9ACTO</name>
<dbReference type="Proteomes" id="UP000614239">
    <property type="component" value="Unassembled WGS sequence"/>
</dbReference>
<reference evidence="4" key="2">
    <citation type="submission" date="2020-09" db="EMBL/GenBank/DDBJ databases">
        <authorList>
            <person name="Sun Q."/>
            <person name="Zhou Y."/>
        </authorList>
    </citation>
    <scope>NUCLEOTIDE SEQUENCE</scope>
    <source>
        <strain evidence="4">CGMCC 4.7372</strain>
    </source>
</reference>
<feature type="region of interest" description="Disordered" evidence="1">
    <location>
        <begin position="1"/>
        <end position="38"/>
    </location>
</feature>
<keyword evidence="2" id="KW-0812">Transmembrane</keyword>
<keyword evidence="2" id="KW-0472">Membrane</keyword>
<organism evidence="4 5">
    <name type="scientific">Actinomyces gaoshouyii</name>
    <dbReference type="NCBI Taxonomy" id="1960083"/>
    <lineage>
        <taxon>Bacteria</taxon>
        <taxon>Bacillati</taxon>
        <taxon>Actinomycetota</taxon>
        <taxon>Actinomycetes</taxon>
        <taxon>Actinomycetales</taxon>
        <taxon>Actinomycetaceae</taxon>
        <taxon>Actinomyces</taxon>
    </lineage>
</organism>
<evidence type="ECO:0000259" key="3">
    <source>
        <dbReference type="Pfam" id="PF13828"/>
    </source>
</evidence>
<accession>A0A8H9HB42</accession>
<dbReference type="Pfam" id="PF13828">
    <property type="entry name" value="DUF4190"/>
    <property type="match status" value="1"/>
</dbReference>
<comment type="caution">
    <text evidence="4">The sequence shown here is derived from an EMBL/GenBank/DDBJ whole genome shotgun (WGS) entry which is preliminary data.</text>
</comment>
<evidence type="ECO:0000313" key="4">
    <source>
        <dbReference type="EMBL" id="GGO97613.1"/>
    </source>
</evidence>
<keyword evidence="2" id="KW-1133">Transmembrane helix</keyword>
<protein>
    <recommendedName>
        <fullName evidence="3">DUF4190 domain-containing protein</fullName>
    </recommendedName>
</protein>
<dbReference type="RefSeq" id="WP_229657910.1">
    <property type="nucleotide sequence ID" value="NZ_BMNJ01000003.1"/>
</dbReference>
<reference evidence="4" key="1">
    <citation type="journal article" date="2014" name="Int. J. Syst. Evol. Microbiol.">
        <title>Complete genome sequence of Corynebacterium casei LMG S-19264T (=DSM 44701T), isolated from a smear-ripened cheese.</title>
        <authorList>
            <consortium name="US DOE Joint Genome Institute (JGI-PGF)"/>
            <person name="Walter F."/>
            <person name="Albersmeier A."/>
            <person name="Kalinowski J."/>
            <person name="Ruckert C."/>
        </authorList>
    </citation>
    <scope>NUCLEOTIDE SEQUENCE</scope>
    <source>
        <strain evidence="4">CGMCC 4.7372</strain>
    </source>
</reference>
<evidence type="ECO:0000256" key="2">
    <source>
        <dbReference type="SAM" id="Phobius"/>
    </source>
</evidence>
<proteinExistence type="predicted"/>
<sequence>MSNYPDPQIPGNGMPQYPGNGAPQFPEQGVNPYGMSNGFGPNPTEKNWMGITALVCGCLILLCGIFTGIPAIIFGAMGMRAAGRGEATNKGMAIAGVVLGVISVAMTIFAIATGSLQATIDSINNAN</sequence>
<feature type="transmembrane region" description="Helical" evidence="2">
    <location>
        <begin position="91"/>
        <end position="112"/>
    </location>
</feature>
<dbReference type="InterPro" id="IPR025241">
    <property type="entry name" value="DUF4190"/>
</dbReference>
<evidence type="ECO:0000313" key="5">
    <source>
        <dbReference type="Proteomes" id="UP000614239"/>
    </source>
</evidence>
<feature type="domain" description="DUF4190" evidence="3">
    <location>
        <begin position="49"/>
        <end position="109"/>
    </location>
</feature>